<name>A0AAV8ZWU2_9CUCU</name>
<reference evidence="1" key="1">
    <citation type="journal article" date="2023" name="Insect Mol. Biol.">
        <title>Genome sequencing provides insights into the evolution of gene families encoding plant cell wall-degrading enzymes in longhorned beetles.</title>
        <authorList>
            <person name="Shin N.R."/>
            <person name="Okamura Y."/>
            <person name="Kirsch R."/>
            <person name="Pauchet Y."/>
        </authorList>
    </citation>
    <scope>NUCLEOTIDE SEQUENCE</scope>
    <source>
        <strain evidence="1">RBIC_L_NR</strain>
    </source>
</reference>
<protein>
    <submittedName>
        <fullName evidence="1">Uncharacterized protein</fullName>
    </submittedName>
</protein>
<feature type="non-terminal residue" evidence="1">
    <location>
        <position position="1"/>
    </location>
</feature>
<comment type="caution">
    <text evidence="1">The sequence shown here is derived from an EMBL/GenBank/DDBJ whole genome shotgun (WGS) entry which is preliminary data.</text>
</comment>
<keyword evidence="2" id="KW-1185">Reference proteome</keyword>
<dbReference type="Proteomes" id="UP001162156">
    <property type="component" value="Unassembled WGS sequence"/>
</dbReference>
<proteinExistence type="predicted"/>
<evidence type="ECO:0000313" key="2">
    <source>
        <dbReference type="Proteomes" id="UP001162156"/>
    </source>
</evidence>
<organism evidence="1 2">
    <name type="scientific">Rhamnusium bicolor</name>
    <dbReference type="NCBI Taxonomy" id="1586634"/>
    <lineage>
        <taxon>Eukaryota</taxon>
        <taxon>Metazoa</taxon>
        <taxon>Ecdysozoa</taxon>
        <taxon>Arthropoda</taxon>
        <taxon>Hexapoda</taxon>
        <taxon>Insecta</taxon>
        <taxon>Pterygota</taxon>
        <taxon>Neoptera</taxon>
        <taxon>Endopterygota</taxon>
        <taxon>Coleoptera</taxon>
        <taxon>Polyphaga</taxon>
        <taxon>Cucujiformia</taxon>
        <taxon>Chrysomeloidea</taxon>
        <taxon>Cerambycidae</taxon>
        <taxon>Lepturinae</taxon>
        <taxon>Rhagiini</taxon>
        <taxon>Rhamnusium</taxon>
    </lineage>
</organism>
<dbReference type="AlphaFoldDB" id="A0AAV8ZWU2"/>
<accession>A0AAV8ZWU2</accession>
<dbReference type="EMBL" id="JANEYF010000128">
    <property type="protein sequence ID" value="KAJ8972024.1"/>
    <property type="molecule type" value="Genomic_DNA"/>
</dbReference>
<evidence type="ECO:0000313" key="1">
    <source>
        <dbReference type="EMBL" id="KAJ8972024.1"/>
    </source>
</evidence>
<sequence>SFCFSAQLAAASRIDQRASCVGLEGTGRTSRKPPPLLRSRTLPAIVVPGVNILQAQLGNYNQDVQPQPVIPSRPSLSTRFHSARVSFSRDDTAALDMRRKSAVSRLCGSGNYGPERGADGTLLLR</sequence>
<gene>
    <name evidence="1" type="ORF">NQ314_000406</name>
</gene>